<gene>
    <name evidence="1" type="ORF">DCC35_06695</name>
</gene>
<accession>A0A4D7JDT9</accession>
<reference evidence="1 2" key="1">
    <citation type="submission" date="2018-04" db="EMBL/GenBank/DDBJ databases">
        <title>Complete genome uncultured novel isolate.</title>
        <authorList>
            <person name="Merlino G."/>
        </authorList>
    </citation>
    <scope>NUCLEOTIDE SEQUENCE [LARGE SCALE GENOMIC DNA]</scope>
    <source>
        <strain evidence="2">R1DC9</strain>
    </source>
</reference>
<evidence type="ECO:0000313" key="1">
    <source>
        <dbReference type="EMBL" id="QCK14449.1"/>
    </source>
</evidence>
<proteinExistence type="predicted"/>
<name>A0A4D7JDT9_9BACT</name>
<protein>
    <submittedName>
        <fullName evidence="1">Uncharacterized protein</fullName>
    </submittedName>
</protein>
<dbReference type="KEGG" id="fpf:DCC35_06695"/>
<dbReference type="EMBL" id="CP028923">
    <property type="protein sequence ID" value="QCK14449.1"/>
    <property type="molecule type" value="Genomic_DNA"/>
</dbReference>
<organism evidence="1 2">
    <name type="scientific">Mangrovivirga cuniculi</name>
    <dbReference type="NCBI Taxonomy" id="2715131"/>
    <lineage>
        <taxon>Bacteria</taxon>
        <taxon>Pseudomonadati</taxon>
        <taxon>Bacteroidota</taxon>
        <taxon>Cytophagia</taxon>
        <taxon>Cytophagales</taxon>
        <taxon>Mangrovivirgaceae</taxon>
        <taxon>Mangrovivirga</taxon>
    </lineage>
</organism>
<dbReference type="AlphaFoldDB" id="A0A4D7JDT9"/>
<evidence type="ECO:0000313" key="2">
    <source>
        <dbReference type="Proteomes" id="UP000298616"/>
    </source>
</evidence>
<dbReference type="Proteomes" id="UP000298616">
    <property type="component" value="Chromosome"/>
</dbReference>
<keyword evidence="2" id="KW-1185">Reference proteome</keyword>
<sequence>MIFGILALLKANLVLSLILLLLSAVVLTTKYGFSIDLKNNIYHDYTLVFGFKIGQKHAFEEIDCIFYKINSTLETRSDYSTANSSTKRKIDFDAYIRFSDNKKVHLGSYKDEESLIKNIKPYAESLNTKFINLNNN</sequence>